<proteinExistence type="predicted"/>
<protein>
    <recommendedName>
        <fullName evidence="2">DUF7922 domain-containing protein</fullName>
    </recommendedName>
</protein>
<organism evidence="3 4">
    <name type="scientific">Clostridium acetireducens DSM 10703</name>
    <dbReference type="NCBI Taxonomy" id="1121290"/>
    <lineage>
        <taxon>Bacteria</taxon>
        <taxon>Bacillati</taxon>
        <taxon>Bacillota</taxon>
        <taxon>Clostridia</taxon>
        <taxon>Eubacteriales</taxon>
        <taxon>Clostridiaceae</taxon>
        <taxon>Clostridium</taxon>
    </lineage>
</organism>
<feature type="region of interest" description="Disordered" evidence="1">
    <location>
        <begin position="186"/>
        <end position="211"/>
    </location>
</feature>
<dbReference type="InterPro" id="IPR057682">
    <property type="entry name" value="DUF7922"/>
</dbReference>
<evidence type="ECO:0000313" key="4">
    <source>
        <dbReference type="Proteomes" id="UP000175744"/>
    </source>
</evidence>
<dbReference type="STRING" id="1121290.CLAOCE_16470"/>
<dbReference type="OrthoDB" id="1705475at2"/>
<dbReference type="Proteomes" id="UP000175744">
    <property type="component" value="Unassembled WGS sequence"/>
</dbReference>
<name>A0A1E8EXT8_9CLOT</name>
<evidence type="ECO:0000313" key="3">
    <source>
        <dbReference type="EMBL" id="OFI05489.1"/>
    </source>
</evidence>
<accession>A0A1E8EXT8</accession>
<gene>
    <name evidence="3" type="ORF">CLOACE_16470</name>
</gene>
<comment type="caution">
    <text evidence="3">The sequence shown here is derived from an EMBL/GenBank/DDBJ whole genome shotgun (WGS) entry which is preliminary data.</text>
</comment>
<dbReference type="AlphaFoldDB" id="A0A1E8EXT8"/>
<sequence length="511" mass="60581">MAQKKNYSRYFIILQENEKGYGIEKDKSPTGYVKLEVKGEKCKVSYYVQNLKRENSPYYIILICGKKNENKLIKVGEVNIDDYGRSDISNEYNSNNLANTGLSVDKVSGAAIIKLLDSNIIPIMSGFTSTNIPNWKEYKIIEDKTRDYKDHYTSENKEKSKSKEEKSIFDKYEQSIEKVKEKAKEKVKEEAKEEAKERAKEKVREEVKEEAKEKAKEEIKEEVKEEAKEKAKEEVKEEAKEKAKEEVKEEAKEKAKEKVREEVKEEAKEKAKEKAKEEAREEVKEEINEETKEKIRKELREELKNEIREEIKQEILLESKQNNDKYKTNNEFVKNHYELEQNINSVDNCMLVDDTIVNDFDSNRGHIFNEHIKDVKEPVKITNNFFKKLLKEFEPLKNFCPDIKRCYWYKIPVRDFKDMYNVSNILLYYPILNHYSYINKYYHYILGYKLDEIGHIKYIVYGIPGTKKEKDQPYKGKSGFVTWVPLNDKSDTGYWLMFYDFKNSTILIPIK</sequence>
<evidence type="ECO:0000259" key="2">
    <source>
        <dbReference type="Pfam" id="PF25538"/>
    </source>
</evidence>
<dbReference type="RefSeq" id="WP_070110619.1">
    <property type="nucleotide sequence ID" value="NZ_LZFO01000025.1"/>
</dbReference>
<dbReference type="EMBL" id="LZFO01000025">
    <property type="protein sequence ID" value="OFI05489.1"/>
    <property type="molecule type" value="Genomic_DNA"/>
</dbReference>
<evidence type="ECO:0000256" key="1">
    <source>
        <dbReference type="SAM" id="MobiDB-lite"/>
    </source>
</evidence>
<feature type="region of interest" description="Disordered" evidence="1">
    <location>
        <begin position="224"/>
        <end position="254"/>
    </location>
</feature>
<dbReference type="Pfam" id="PF25538">
    <property type="entry name" value="DUF7922"/>
    <property type="match status" value="1"/>
</dbReference>
<reference evidence="3 4" key="1">
    <citation type="submission" date="2016-06" db="EMBL/GenBank/DDBJ databases">
        <title>Genome sequence of Clostridium acetireducens DSM 10703.</title>
        <authorList>
            <person name="Poehlein A."/>
            <person name="Fluechter S."/>
            <person name="Duerre P."/>
            <person name="Daniel R."/>
        </authorList>
    </citation>
    <scope>NUCLEOTIDE SEQUENCE [LARGE SCALE GENOMIC DNA]</scope>
    <source>
        <strain evidence="3 4">DSM 10703</strain>
    </source>
</reference>
<feature type="domain" description="DUF7922" evidence="2">
    <location>
        <begin position="10"/>
        <end position="128"/>
    </location>
</feature>
<keyword evidence="4" id="KW-1185">Reference proteome</keyword>
<dbReference type="PATRIC" id="fig|1121290.3.peg.1636"/>